<evidence type="ECO:0000256" key="1">
    <source>
        <dbReference type="SAM" id="MobiDB-lite"/>
    </source>
</evidence>
<gene>
    <name evidence="3" type="ORF">ERS852498_00826</name>
</gene>
<dbReference type="InterPro" id="IPR043765">
    <property type="entry name" value="DUF5711"/>
</dbReference>
<dbReference type="AlphaFoldDB" id="A0A174IY49"/>
<feature type="compositionally biased region" description="Basic and acidic residues" evidence="1">
    <location>
        <begin position="26"/>
        <end position="53"/>
    </location>
</feature>
<name>A0A174IY49_9FIRM</name>
<evidence type="ECO:0000256" key="2">
    <source>
        <dbReference type="SAM" id="Phobius"/>
    </source>
</evidence>
<evidence type="ECO:0000313" key="4">
    <source>
        <dbReference type="Proteomes" id="UP000095709"/>
    </source>
</evidence>
<dbReference type="SUPFAM" id="SSF82171">
    <property type="entry name" value="DPP6 N-terminal domain-like"/>
    <property type="match status" value="1"/>
</dbReference>
<proteinExistence type="predicted"/>
<sequence length="438" mass="49339">MRGRKYTSQNREKYGTLERNQTAAERAAENKSEKNIRGMKMDGKNREEQENGAKVRDLEEYKAENRKRKRRRRITVGILAGAILAAGIGTGVWIQLRTFQGYDTVQATETEDTDTYMFQKSGNKIVRYGIDGIELRDRKNQTLWSDHYTMENPQMISCGDAIAIYDKNGTKIVVYDADGKAGEITASYPIVKASVAGQGVVAAILENNGESWIKYYNTDGTEIASSHPNMDSPGYPMDLSLSSDGLWMAVSYAYEDGGKMKSQVAFYNFGSRGEDLVDNLASSSSYTDMLCPQIETAGTSFWVAFFDNGFRIYEGTSKPKETVSVSEDGEILSCAYADDRVVLVLRGESDDHPYRMKIYNLKGKQLADENLDFYYQNLQIEEKQILLTNRQELCVYTLNGRKKYSGVVSETQIHEILGMGQNRYLLAEEDGVSMIRLK</sequence>
<dbReference type="EMBL" id="CZAL01000003">
    <property type="protein sequence ID" value="CUO92324.1"/>
    <property type="molecule type" value="Genomic_DNA"/>
</dbReference>
<accession>A0A174IY49</accession>
<keyword evidence="2" id="KW-0812">Transmembrane</keyword>
<feature type="transmembrane region" description="Helical" evidence="2">
    <location>
        <begin position="74"/>
        <end position="96"/>
    </location>
</feature>
<dbReference type="Pfam" id="PF18975">
    <property type="entry name" value="DUF5711"/>
    <property type="match status" value="1"/>
</dbReference>
<keyword evidence="2" id="KW-0472">Membrane</keyword>
<protein>
    <submittedName>
        <fullName evidence="3">Uncharacterized protein</fullName>
    </submittedName>
</protein>
<feature type="region of interest" description="Disordered" evidence="1">
    <location>
        <begin position="1"/>
        <end position="53"/>
    </location>
</feature>
<evidence type="ECO:0000313" key="3">
    <source>
        <dbReference type="EMBL" id="CUO92324.1"/>
    </source>
</evidence>
<organism evidence="3 4">
    <name type="scientific">Fusicatenibacter saccharivorans</name>
    <dbReference type="NCBI Taxonomy" id="1150298"/>
    <lineage>
        <taxon>Bacteria</taxon>
        <taxon>Bacillati</taxon>
        <taxon>Bacillota</taxon>
        <taxon>Clostridia</taxon>
        <taxon>Lachnospirales</taxon>
        <taxon>Lachnospiraceae</taxon>
        <taxon>Fusicatenibacter</taxon>
    </lineage>
</organism>
<keyword evidence="2" id="KW-1133">Transmembrane helix</keyword>
<dbReference type="Proteomes" id="UP000095709">
    <property type="component" value="Unassembled WGS sequence"/>
</dbReference>
<reference evidence="3 4" key="1">
    <citation type="submission" date="2015-09" db="EMBL/GenBank/DDBJ databases">
        <authorList>
            <consortium name="Pathogen Informatics"/>
        </authorList>
    </citation>
    <scope>NUCLEOTIDE SEQUENCE [LARGE SCALE GENOMIC DNA]</scope>
    <source>
        <strain evidence="3 4">2789STDY5834885</strain>
    </source>
</reference>